<evidence type="ECO:0008006" key="3">
    <source>
        <dbReference type="Google" id="ProtNLM"/>
    </source>
</evidence>
<dbReference type="InterPro" id="IPR021946">
    <property type="entry name" value="DUF3563"/>
</dbReference>
<proteinExistence type="predicted"/>
<keyword evidence="2" id="KW-1185">Reference proteome</keyword>
<comment type="caution">
    <text evidence="1">The sequence shown here is derived from an EMBL/GenBank/DDBJ whole genome shotgun (WGS) entry which is preliminary data.</text>
</comment>
<dbReference type="AlphaFoldDB" id="A0AAW3MYT7"/>
<evidence type="ECO:0000313" key="1">
    <source>
        <dbReference type="EMBL" id="KVP98160.1"/>
    </source>
</evidence>
<dbReference type="EMBL" id="LPBJ01000047">
    <property type="protein sequence ID" value="KVP98160.1"/>
    <property type="molecule type" value="Genomic_DNA"/>
</dbReference>
<organism evidence="1 2">
    <name type="scientific">Burkholderia ubonensis</name>
    <dbReference type="NCBI Taxonomy" id="101571"/>
    <lineage>
        <taxon>Bacteria</taxon>
        <taxon>Pseudomonadati</taxon>
        <taxon>Pseudomonadota</taxon>
        <taxon>Betaproteobacteria</taxon>
        <taxon>Burkholderiales</taxon>
        <taxon>Burkholderiaceae</taxon>
        <taxon>Burkholderia</taxon>
        <taxon>Burkholderia cepacia complex</taxon>
    </lineage>
</organism>
<name>A0AAW3MYT7_9BURK</name>
<dbReference type="Proteomes" id="UP000056453">
    <property type="component" value="Unassembled WGS sequence"/>
</dbReference>
<reference evidence="1 2" key="1">
    <citation type="submission" date="2015-11" db="EMBL/GenBank/DDBJ databases">
        <title>Expanding the genomic diversity of Burkholderia species for the development of highly accurate diagnostics.</title>
        <authorList>
            <person name="Sahl J."/>
            <person name="Keim P."/>
            <person name="Wagner D."/>
        </authorList>
    </citation>
    <scope>NUCLEOTIDE SEQUENCE [LARGE SCALE GENOMIC DNA]</scope>
    <source>
        <strain evidence="1 2">MSMB1808WGS</strain>
    </source>
</reference>
<protein>
    <recommendedName>
        <fullName evidence="3">DUF3563 domain-containing protein</fullName>
    </recommendedName>
</protein>
<accession>A0AAW3MYT7</accession>
<gene>
    <name evidence="1" type="ORF">WJ96_06195</name>
</gene>
<dbReference type="Pfam" id="PF12086">
    <property type="entry name" value="DUF3563"/>
    <property type="match status" value="1"/>
</dbReference>
<evidence type="ECO:0000313" key="2">
    <source>
        <dbReference type="Proteomes" id="UP000056453"/>
    </source>
</evidence>
<sequence length="67" mass="7653">MATSMKHIADALKQLLARVSQSFTDAERRRREAYLAEASDLVDLELRQRELARPAGSFVRPDYFARG</sequence>